<name>M1Z5A9_9FIRM</name>
<dbReference type="Gene3D" id="1.20.1260.10">
    <property type="match status" value="1"/>
</dbReference>
<keyword evidence="2" id="KW-1185">Reference proteome</keyword>
<accession>M1Z5A9</accession>
<evidence type="ECO:0000313" key="1">
    <source>
        <dbReference type="EMBL" id="SHD77865.1"/>
    </source>
</evidence>
<evidence type="ECO:0008006" key="3">
    <source>
        <dbReference type="Google" id="ProtNLM"/>
    </source>
</evidence>
<evidence type="ECO:0000313" key="2">
    <source>
        <dbReference type="Proteomes" id="UP000245423"/>
    </source>
</evidence>
<reference evidence="1 2" key="1">
    <citation type="submission" date="2016-11" db="EMBL/GenBank/DDBJ databases">
        <authorList>
            <person name="Manzoor S."/>
        </authorList>
    </citation>
    <scope>NUCLEOTIDE SEQUENCE [LARGE SCALE GENOMIC DNA]</scope>
    <source>
        <strain evidence="1">Clostridium ultunense strain Esp</strain>
    </source>
</reference>
<sequence>MALKNPINMGNINQMELQNIREIIGAHQNMVTKYDFYSNQCQDQQLKQLFKQSGQDAQTTVTSFINSLK</sequence>
<protein>
    <recommendedName>
        <fullName evidence="3">Spore coat protein</fullName>
    </recommendedName>
</protein>
<dbReference type="Proteomes" id="UP000245423">
    <property type="component" value="Chromosome 1"/>
</dbReference>
<dbReference type="AlphaFoldDB" id="M1Z5A9"/>
<organism evidence="1 2">
    <name type="scientific">[Clostridium] ultunense Esp</name>
    <dbReference type="NCBI Taxonomy" id="1288971"/>
    <lineage>
        <taxon>Bacteria</taxon>
        <taxon>Bacillati</taxon>
        <taxon>Bacillota</taxon>
        <taxon>Tissierellia</taxon>
        <taxon>Tissierellales</taxon>
        <taxon>Tepidimicrobiaceae</taxon>
        <taxon>Schnuerera</taxon>
    </lineage>
</organism>
<dbReference type="EMBL" id="LT669839">
    <property type="protein sequence ID" value="SHD77865.1"/>
    <property type="molecule type" value="Genomic_DNA"/>
</dbReference>
<dbReference type="HOGENOM" id="CLU_186670_0_0_9"/>
<gene>
    <name evidence="1" type="ORF">CUESP1_2519</name>
</gene>
<dbReference type="InterPro" id="IPR012347">
    <property type="entry name" value="Ferritin-like"/>
</dbReference>
<proteinExistence type="predicted"/>